<dbReference type="KEGG" id="yru:BD65_497"/>
<dbReference type="Proteomes" id="UP000255169">
    <property type="component" value="Unassembled WGS sequence"/>
</dbReference>
<reference evidence="2" key="1">
    <citation type="journal article" date="2015" name="Genome Announc.">
        <title>Complete Genome Sequence of Yersinia ruckeri Strain CSF007-82, Etiologic Agent of Red Mouth Disease in Salmonid Fish.</title>
        <authorList>
            <person name="Nelson M.C."/>
            <person name="LaPatra S.E."/>
            <person name="Welch T.J."/>
            <person name="Graf J."/>
        </authorList>
    </citation>
    <scope>NUCLEOTIDE SEQUENCE</scope>
    <source>
        <strain evidence="2">CSF007-82</strain>
    </source>
</reference>
<evidence type="ECO:0000313" key="4">
    <source>
        <dbReference type="Proteomes" id="UP000255169"/>
    </source>
</evidence>
<dbReference type="PANTHER" id="PTHR38468">
    <property type="entry name" value="SLL0939 PROTEIN"/>
    <property type="match status" value="1"/>
</dbReference>
<evidence type="ECO:0000313" key="3">
    <source>
        <dbReference type="EMBL" id="SUP98726.1"/>
    </source>
</evidence>
<keyword evidence="1" id="KW-1133">Transmembrane helix</keyword>
<dbReference type="InterPro" id="IPR012427">
    <property type="entry name" value="DUF1622"/>
</dbReference>
<dbReference type="PANTHER" id="PTHR38468:SF1">
    <property type="entry name" value="SLL0939 PROTEIN"/>
    <property type="match status" value="1"/>
</dbReference>
<dbReference type="RefSeq" id="WP_038242705.1">
    <property type="nucleotide sequence ID" value="NZ_CABIHR010000009.1"/>
</dbReference>
<reference evidence="3 4" key="2">
    <citation type="submission" date="2018-06" db="EMBL/GenBank/DDBJ databases">
        <authorList>
            <consortium name="Pathogen Informatics"/>
            <person name="Doyle S."/>
        </authorList>
    </citation>
    <scope>NUCLEOTIDE SEQUENCE [LARGE SCALE GENOMIC DNA]</scope>
    <source>
        <strain evidence="3 4">NCTC10476</strain>
    </source>
</reference>
<sequence length="109" mass="12110">MNIHSFIMFAASGLNIVSVLVLIYGVVKCLFAFVKNELNHGESSIQRIRLDLGGYLLLALEILIPADILKTIIEPDYKELVILASIVLIRIVLSISLSKELKSLNEKES</sequence>
<keyword evidence="1" id="KW-0472">Membrane</keyword>
<name>A0A085U810_YERRU</name>
<dbReference type="Pfam" id="PF07784">
    <property type="entry name" value="DUF1622"/>
    <property type="match status" value="1"/>
</dbReference>
<dbReference type="PATRIC" id="fig|29486.44.peg.1611"/>
<evidence type="ECO:0000256" key="1">
    <source>
        <dbReference type="SAM" id="Phobius"/>
    </source>
</evidence>
<dbReference type="KEGG" id="yrb:UGYR_02555"/>
<dbReference type="EMBL" id="LN681231">
    <property type="protein sequence ID" value="CEK27719.1"/>
    <property type="molecule type" value="Genomic_DNA"/>
</dbReference>
<proteinExistence type="predicted"/>
<dbReference type="OrthoDB" id="6481190at2"/>
<dbReference type="EMBL" id="UHJG01000001">
    <property type="protein sequence ID" value="SUP98726.1"/>
    <property type="molecule type" value="Genomic_DNA"/>
</dbReference>
<accession>A0A085U810</accession>
<keyword evidence="4" id="KW-1185">Reference proteome</keyword>
<evidence type="ECO:0000313" key="2">
    <source>
        <dbReference type="EMBL" id="CEK27719.1"/>
    </source>
</evidence>
<feature type="transmembrane region" description="Helical" evidence="1">
    <location>
        <begin position="6"/>
        <end position="31"/>
    </location>
</feature>
<protein>
    <submittedName>
        <fullName evidence="3">Sll0939 protein</fullName>
    </submittedName>
</protein>
<organism evidence="2">
    <name type="scientific">Yersinia ruckeri</name>
    <dbReference type="NCBI Taxonomy" id="29486"/>
    <lineage>
        <taxon>Bacteria</taxon>
        <taxon>Pseudomonadati</taxon>
        <taxon>Pseudomonadota</taxon>
        <taxon>Gammaproteobacteria</taxon>
        <taxon>Enterobacterales</taxon>
        <taxon>Yersiniaceae</taxon>
        <taxon>Yersinia</taxon>
    </lineage>
</organism>
<dbReference type="eggNOG" id="COG4828">
    <property type="taxonomic scope" value="Bacteria"/>
</dbReference>
<gene>
    <name evidence="2" type="ORF">CSF007_9845</name>
    <name evidence="3" type="ORF">NCTC10476_00184</name>
</gene>
<keyword evidence="1" id="KW-0812">Transmembrane</keyword>
<dbReference type="AlphaFoldDB" id="A0A085U810"/>
<dbReference type="GeneID" id="66879649"/>